<evidence type="ECO:0000313" key="2">
    <source>
        <dbReference type="Proteomes" id="UP000272464"/>
    </source>
</evidence>
<dbReference type="PANTHER" id="PTHR38433:SF1">
    <property type="entry name" value="DUF1641 DOMAIN-CONTAINING PROTEIN"/>
    <property type="match status" value="1"/>
</dbReference>
<dbReference type="EMBL" id="RZNX01000001">
    <property type="protein sequence ID" value="RUT35612.1"/>
    <property type="molecule type" value="Genomic_DNA"/>
</dbReference>
<dbReference type="RefSeq" id="WP_127197312.1">
    <property type="nucleotide sequence ID" value="NZ_RZNX01000001.1"/>
</dbReference>
<name>A0A433XNE8_9BACL</name>
<accession>A0A433XNE8</accession>
<gene>
    <name evidence="1" type="ORF">EJP77_00905</name>
</gene>
<dbReference type="InterPro" id="IPR012440">
    <property type="entry name" value="DUF1641"/>
</dbReference>
<keyword evidence="2" id="KW-1185">Reference proteome</keyword>
<evidence type="ECO:0000313" key="1">
    <source>
        <dbReference type="EMBL" id="RUT35612.1"/>
    </source>
</evidence>
<dbReference type="AlphaFoldDB" id="A0A433XNE8"/>
<dbReference type="Proteomes" id="UP000272464">
    <property type="component" value="Unassembled WGS sequence"/>
</dbReference>
<organism evidence="1 2">
    <name type="scientific">Paenibacillus zeisoli</name>
    <dbReference type="NCBI Taxonomy" id="2496267"/>
    <lineage>
        <taxon>Bacteria</taxon>
        <taxon>Bacillati</taxon>
        <taxon>Bacillota</taxon>
        <taxon>Bacilli</taxon>
        <taxon>Bacillales</taxon>
        <taxon>Paenibacillaceae</taxon>
        <taxon>Paenibacillus</taxon>
    </lineage>
</organism>
<proteinExistence type="predicted"/>
<comment type="caution">
    <text evidence="1">The sequence shown here is derived from an EMBL/GenBank/DDBJ whole genome shotgun (WGS) entry which is preliminary data.</text>
</comment>
<sequence length="163" mass="17904">MAKPIRTIERIVPTKEEAQADAVQQILDALSANRDTIVSFLGILGELDQAGVLDIGHGVLQNRKSLEKIGLEFINVANIPGMLKNVILVSQFLGKLDPKRTEKLMAGLGKGLDQAMQEQEKPASMWGLVGQFRDPDVLASISTALHFLRGMGEELRTREERST</sequence>
<dbReference type="Pfam" id="PF07849">
    <property type="entry name" value="DUF1641"/>
    <property type="match status" value="1"/>
</dbReference>
<dbReference type="OrthoDB" id="147801at2"/>
<reference evidence="1 2" key="1">
    <citation type="submission" date="2018-12" db="EMBL/GenBank/DDBJ databases">
        <authorList>
            <person name="Sun L."/>
            <person name="Chen Z."/>
        </authorList>
    </citation>
    <scope>NUCLEOTIDE SEQUENCE [LARGE SCALE GENOMIC DNA]</scope>
    <source>
        <strain evidence="1 2">3-5-3</strain>
    </source>
</reference>
<dbReference type="PANTHER" id="PTHR38433">
    <property type="match status" value="1"/>
</dbReference>
<protein>
    <submittedName>
        <fullName evidence="1">DUF1641 domain-containing protein</fullName>
    </submittedName>
</protein>